<dbReference type="InterPro" id="IPR036514">
    <property type="entry name" value="SGNH_hydro_sf"/>
</dbReference>
<comment type="caution">
    <text evidence="2">The sequence shown here is derived from an EMBL/GenBank/DDBJ whole genome shotgun (WGS) entry which is preliminary data.</text>
</comment>
<feature type="compositionally biased region" description="Basic and acidic residues" evidence="1">
    <location>
        <begin position="205"/>
        <end position="222"/>
    </location>
</feature>
<feature type="compositionally biased region" description="Polar residues" evidence="1">
    <location>
        <begin position="279"/>
        <end position="293"/>
    </location>
</feature>
<feature type="compositionally biased region" description="Low complexity" evidence="1">
    <location>
        <begin position="16"/>
        <end position="43"/>
    </location>
</feature>
<evidence type="ECO:0008006" key="4">
    <source>
        <dbReference type="Google" id="ProtNLM"/>
    </source>
</evidence>
<evidence type="ECO:0000313" key="2">
    <source>
        <dbReference type="EMBL" id="KAG5275434.1"/>
    </source>
</evidence>
<dbReference type="Proteomes" id="UP000823561">
    <property type="component" value="Chromosome 9"/>
</dbReference>
<accession>A0AAV6GJS5</accession>
<keyword evidence="3" id="KW-1185">Reference proteome</keyword>
<feature type="region of interest" description="Disordered" evidence="1">
    <location>
        <begin position="201"/>
        <end position="293"/>
    </location>
</feature>
<sequence>MPSTSQLTSNPPKRNAAAPTKTPQPAKSNNLLPTTQTTKTSPQKTVMLMDSNGKHLHQKRMFPTHRTAKLWCPTTATALQHIEQFDMEAPDNLLIHTCTNDLHSKGMGVLELLKRVVESARKAFPEANIILSTLPPRTDFPWTTIQHINQEIADYCSSLNIKVAHYPNLTYRHLSDHVHLNQEGVRYFVKVLKDTTLCRAPTSAHEQRFPEQPHHTLRDRRTLQPGRIPARQTHGPTRNPRRGKNSPAAAPPRPPLRAQERSATQEETQRPPMHHQPTYAVTQSPKVLSSSNHQTLARCDNSCNFCVL</sequence>
<dbReference type="SUPFAM" id="SSF52266">
    <property type="entry name" value="SGNH hydrolase"/>
    <property type="match status" value="1"/>
</dbReference>
<evidence type="ECO:0000313" key="3">
    <source>
        <dbReference type="Proteomes" id="UP000823561"/>
    </source>
</evidence>
<dbReference type="Gene3D" id="3.40.50.1110">
    <property type="entry name" value="SGNH hydrolase"/>
    <property type="match status" value="1"/>
</dbReference>
<dbReference type="AlphaFoldDB" id="A0AAV6GJS5"/>
<feature type="compositionally biased region" description="Polar residues" evidence="1">
    <location>
        <begin position="1"/>
        <end position="12"/>
    </location>
</feature>
<name>A0AAV6GJS5_9TELE</name>
<proteinExistence type="predicted"/>
<feature type="compositionally biased region" description="Basic and acidic residues" evidence="1">
    <location>
        <begin position="258"/>
        <end position="269"/>
    </location>
</feature>
<feature type="region of interest" description="Disordered" evidence="1">
    <location>
        <begin position="1"/>
        <end position="43"/>
    </location>
</feature>
<evidence type="ECO:0000256" key="1">
    <source>
        <dbReference type="SAM" id="MobiDB-lite"/>
    </source>
</evidence>
<protein>
    <recommendedName>
        <fullName evidence="4">SGNH hydrolase-type esterase domain-containing protein</fullName>
    </recommendedName>
</protein>
<organism evidence="2 3">
    <name type="scientific">Alosa alosa</name>
    <name type="common">allis shad</name>
    <dbReference type="NCBI Taxonomy" id="278164"/>
    <lineage>
        <taxon>Eukaryota</taxon>
        <taxon>Metazoa</taxon>
        <taxon>Chordata</taxon>
        <taxon>Craniata</taxon>
        <taxon>Vertebrata</taxon>
        <taxon>Euteleostomi</taxon>
        <taxon>Actinopterygii</taxon>
        <taxon>Neopterygii</taxon>
        <taxon>Teleostei</taxon>
        <taxon>Clupei</taxon>
        <taxon>Clupeiformes</taxon>
        <taxon>Clupeoidei</taxon>
        <taxon>Clupeidae</taxon>
        <taxon>Alosa</taxon>
    </lineage>
</organism>
<gene>
    <name evidence="2" type="ORF">AALO_G00120250</name>
</gene>
<reference evidence="2" key="1">
    <citation type="submission" date="2020-10" db="EMBL/GenBank/DDBJ databases">
        <title>Chromosome-scale genome assembly of the Allis shad, Alosa alosa.</title>
        <authorList>
            <person name="Margot Z."/>
            <person name="Christophe K."/>
            <person name="Cabau C."/>
            <person name="Louis A."/>
            <person name="Berthelot C."/>
            <person name="Parey E."/>
            <person name="Roest Crollius H."/>
            <person name="Montfort J."/>
            <person name="Robinson-Rechavi M."/>
            <person name="Bucao C."/>
            <person name="Bouchez O."/>
            <person name="Gislard M."/>
            <person name="Lluch J."/>
            <person name="Milhes M."/>
            <person name="Lampietro C."/>
            <person name="Lopez Roques C."/>
            <person name="Donnadieu C."/>
            <person name="Braasch I."/>
            <person name="Desvignes T."/>
            <person name="Postlethwait J."/>
            <person name="Bobe J."/>
            <person name="Guiguen Y."/>
        </authorList>
    </citation>
    <scope>NUCLEOTIDE SEQUENCE</scope>
    <source>
        <strain evidence="2">M-15738</strain>
        <tissue evidence="2">Blood</tissue>
    </source>
</reference>
<dbReference type="EMBL" id="JADWDJ010000009">
    <property type="protein sequence ID" value="KAG5275434.1"/>
    <property type="molecule type" value="Genomic_DNA"/>
</dbReference>